<dbReference type="RefSeq" id="WP_271431146.1">
    <property type="nucleotide sequence ID" value="NZ_JAQIOY010000001.1"/>
</dbReference>
<organism evidence="2 3">
    <name type="scientific">Thalassococcus lentus</name>
    <dbReference type="NCBI Taxonomy" id="1210524"/>
    <lineage>
        <taxon>Bacteria</taxon>
        <taxon>Pseudomonadati</taxon>
        <taxon>Pseudomonadota</taxon>
        <taxon>Alphaproteobacteria</taxon>
        <taxon>Rhodobacterales</taxon>
        <taxon>Roseobacteraceae</taxon>
        <taxon>Thalassococcus</taxon>
    </lineage>
</organism>
<protein>
    <submittedName>
        <fullName evidence="2">DUF6455 family protein</fullName>
    </submittedName>
</protein>
<comment type="caution">
    <text evidence="2">The sequence shown here is derived from an EMBL/GenBank/DDBJ whole genome shotgun (WGS) entry which is preliminary data.</text>
</comment>
<dbReference type="Proteomes" id="UP001210720">
    <property type="component" value="Unassembled WGS sequence"/>
</dbReference>
<evidence type="ECO:0000313" key="2">
    <source>
        <dbReference type="EMBL" id="MDA7423812.1"/>
    </source>
</evidence>
<sequence length="86" mass="9447">MHSTQTLKRHAGLVDAMAEAQGLDLEEQMLRGKLSFSELEDAVLACTGCAEPCQCEKWLNELDGKAAETPIYCRNASLFSDLKARS</sequence>
<proteinExistence type="predicted"/>
<keyword evidence="3" id="KW-1185">Reference proteome</keyword>
<reference evidence="2 3" key="1">
    <citation type="submission" date="2023-01" db="EMBL/GenBank/DDBJ databases">
        <title>Thalassococcus onchidii sp. nov., isolated from a marine invertebrate from the South China Sea.</title>
        <authorList>
            <person name="Xu S."/>
            <person name="Liu Z."/>
            <person name="Xu Y."/>
        </authorList>
    </citation>
    <scope>NUCLEOTIDE SEQUENCE [LARGE SCALE GENOMIC DNA]</scope>
    <source>
        <strain evidence="2 3">KCTC 32084</strain>
    </source>
</reference>
<gene>
    <name evidence="2" type="ORF">PFY00_03660</name>
</gene>
<dbReference type="Pfam" id="PF20056">
    <property type="entry name" value="DUF6455"/>
    <property type="match status" value="1"/>
</dbReference>
<evidence type="ECO:0000259" key="1">
    <source>
        <dbReference type="Pfam" id="PF20056"/>
    </source>
</evidence>
<evidence type="ECO:0000313" key="3">
    <source>
        <dbReference type="Proteomes" id="UP001210720"/>
    </source>
</evidence>
<name>A0ABT4XPI3_9RHOB</name>
<dbReference type="InterPro" id="IPR045601">
    <property type="entry name" value="DUF6455"/>
</dbReference>
<dbReference type="EMBL" id="JAQIOY010000001">
    <property type="protein sequence ID" value="MDA7423812.1"/>
    <property type="molecule type" value="Genomic_DNA"/>
</dbReference>
<feature type="domain" description="DUF6455" evidence="1">
    <location>
        <begin position="1"/>
        <end position="84"/>
    </location>
</feature>
<accession>A0ABT4XPI3</accession>